<evidence type="ECO:0000313" key="3">
    <source>
        <dbReference type="Proteomes" id="UP000787672"/>
    </source>
</evidence>
<sequence>MNLPTILISLLILAVFIAIVARGICNKKHGKGGCSCGGDCGDCGGGCHCK</sequence>
<keyword evidence="1" id="KW-0812">Transmembrane</keyword>
<evidence type="ECO:0000313" key="2">
    <source>
        <dbReference type="EMBL" id="MBU5627570.1"/>
    </source>
</evidence>
<feature type="transmembrane region" description="Helical" evidence="1">
    <location>
        <begin position="6"/>
        <end position="25"/>
    </location>
</feature>
<keyword evidence="1" id="KW-0472">Membrane</keyword>
<keyword evidence="3" id="KW-1185">Reference proteome</keyword>
<keyword evidence="1" id="KW-1133">Transmembrane helix</keyword>
<protein>
    <submittedName>
        <fullName evidence="2">FeoB-associated Cys-rich membrane protein</fullName>
    </submittedName>
</protein>
<accession>A0ABS6FBB5</accession>
<reference evidence="2 3" key="1">
    <citation type="submission" date="2021-06" db="EMBL/GenBank/DDBJ databases">
        <authorList>
            <person name="Sun Q."/>
            <person name="Li D."/>
        </authorList>
    </citation>
    <scope>NUCLEOTIDE SEQUENCE [LARGE SCALE GENOMIC DNA]</scope>
    <source>
        <strain evidence="2 3">MSJ-2</strain>
    </source>
</reference>
<comment type="caution">
    <text evidence="2">The sequence shown here is derived from an EMBL/GenBank/DDBJ whole genome shotgun (WGS) entry which is preliminary data.</text>
</comment>
<dbReference type="Proteomes" id="UP000787672">
    <property type="component" value="Unassembled WGS sequence"/>
</dbReference>
<proteinExistence type="predicted"/>
<dbReference type="EMBL" id="JAHLQN010000001">
    <property type="protein sequence ID" value="MBU5627570.1"/>
    <property type="molecule type" value="Genomic_DNA"/>
</dbReference>
<evidence type="ECO:0000256" key="1">
    <source>
        <dbReference type="SAM" id="Phobius"/>
    </source>
</evidence>
<organism evidence="2 3">
    <name type="scientific">Dysosmobacter acutus</name>
    <dbReference type="NCBI Taxonomy" id="2841504"/>
    <lineage>
        <taxon>Bacteria</taxon>
        <taxon>Bacillati</taxon>
        <taxon>Bacillota</taxon>
        <taxon>Clostridia</taxon>
        <taxon>Eubacteriales</taxon>
        <taxon>Oscillospiraceae</taxon>
        <taxon>Dysosmobacter</taxon>
    </lineage>
</organism>
<gene>
    <name evidence="2" type="ORF">KQI82_11675</name>
</gene>
<dbReference type="RefSeq" id="WP_216632921.1">
    <property type="nucleotide sequence ID" value="NZ_JAHLQN010000001.1"/>
</dbReference>
<dbReference type="Pfam" id="PF12669">
    <property type="entry name" value="FeoB_associated"/>
    <property type="match status" value="1"/>
</dbReference>
<name>A0ABS6FBB5_9FIRM</name>